<protein>
    <recommendedName>
        <fullName evidence="3">STAS/SEC14 domain-containing protein</fullName>
    </recommendedName>
</protein>
<proteinExistence type="predicted"/>
<dbReference type="AlphaFoldDB" id="A0A3B7R3J0"/>
<evidence type="ECO:0000313" key="1">
    <source>
        <dbReference type="EMBL" id="AYA37900.1"/>
    </source>
</evidence>
<accession>A0A3B7R3J0</accession>
<evidence type="ECO:0008006" key="3">
    <source>
        <dbReference type="Google" id="ProtNLM"/>
    </source>
</evidence>
<reference evidence="1 2" key="1">
    <citation type="submission" date="2018-09" db="EMBL/GenBank/DDBJ databases">
        <title>Hymenobacter medium sp. nov., isolated from R2A medium.</title>
        <authorList>
            <person name="Yingchao G."/>
        </authorList>
    </citation>
    <scope>NUCLEOTIDE SEQUENCE [LARGE SCALE GENOMIC DNA]</scope>
    <source>
        <strain evidence="2">sh-6</strain>
    </source>
</reference>
<keyword evidence="2" id="KW-1185">Reference proteome</keyword>
<organism evidence="1 2">
    <name type="scientific">Hymenobacter oligotrophus</name>
    <dbReference type="NCBI Taxonomy" id="2319843"/>
    <lineage>
        <taxon>Bacteria</taxon>
        <taxon>Pseudomonadati</taxon>
        <taxon>Bacteroidota</taxon>
        <taxon>Cytophagia</taxon>
        <taxon>Cytophagales</taxon>
        <taxon>Hymenobacteraceae</taxon>
        <taxon>Hymenobacter</taxon>
    </lineage>
</organism>
<dbReference type="RefSeq" id="WP_119445458.1">
    <property type="nucleotide sequence ID" value="NZ_CP032317.1"/>
</dbReference>
<evidence type="ECO:0000313" key="2">
    <source>
        <dbReference type="Proteomes" id="UP000262802"/>
    </source>
</evidence>
<dbReference type="OrthoDB" id="893334at2"/>
<dbReference type="Proteomes" id="UP000262802">
    <property type="component" value="Chromosome"/>
</dbReference>
<dbReference type="KEGG" id="hyh:D3Y59_13110"/>
<sequence length="146" mass="17430">MIELYDKPFLRMHYDPHLRLLESEWLNQHVAMGELREGLWQSLLMVERYQVVSWLSDLRLLPALLPTEYLWLQQQYFPRYQDLPLHKVAVVNPTDAIRHDHLKAALLAARSNGMALQPHVRYFESAEEARRWVRQPLVSMQLPPRH</sequence>
<dbReference type="EMBL" id="CP032317">
    <property type="protein sequence ID" value="AYA37900.1"/>
    <property type="molecule type" value="Genomic_DNA"/>
</dbReference>
<name>A0A3B7R3J0_9BACT</name>
<gene>
    <name evidence="1" type="ORF">D3Y59_13110</name>
</gene>